<feature type="transmembrane region" description="Helical" evidence="1">
    <location>
        <begin position="44"/>
        <end position="66"/>
    </location>
</feature>
<dbReference type="RefSeq" id="WP_265916849.1">
    <property type="nucleotide sequence ID" value="NZ_JAJCSI010000022.1"/>
</dbReference>
<gene>
    <name evidence="2" type="ORF">GNF77_04765</name>
</gene>
<evidence type="ECO:0000256" key="1">
    <source>
        <dbReference type="SAM" id="Phobius"/>
    </source>
</evidence>
<keyword evidence="1" id="KW-0812">Transmembrane</keyword>
<proteinExistence type="predicted"/>
<evidence type="ECO:0000313" key="2">
    <source>
        <dbReference type="EMBL" id="MDZ5008232.1"/>
    </source>
</evidence>
<dbReference type="AlphaFoldDB" id="A0AAW9IPU0"/>
<accession>A0AAW9IPU0</accession>
<dbReference type="EMBL" id="WNVM01000002">
    <property type="protein sequence ID" value="MDZ5008232.1"/>
    <property type="molecule type" value="Genomic_DNA"/>
</dbReference>
<feature type="transmembrane region" description="Helical" evidence="1">
    <location>
        <begin position="136"/>
        <end position="163"/>
    </location>
</feature>
<feature type="transmembrane region" description="Helical" evidence="1">
    <location>
        <begin position="20"/>
        <end position="38"/>
    </location>
</feature>
<protein>
    <submittedName>
        <fullName evidence="2">Uncharacterized protein</fullName>
    </submittedName>
</protein>
<keyword evidence="1" id="KW-1133">Transmembrane helix</keyword>
<evidence type="ECO:0000313" key="3">
    <source>
        <dbReference type="Proteomes" id="UP001292368"/>
    </source>
</evidence>
<keyword evidence="1" id="KW-0472">Membrane</keyword>
<name>A0AAW9IPU0_CLOPF</name>
<dbReference type="Proteomes" id="UP001292368">
    <property type="component" value="Unassembled WGS sequence"/>
</dbReference>
<sequence>MSRYAPQRNYFDIAEKLNKWESIIFIISFIFSLIFSIYLKDSNFSSIVSIILLVILTVLTFSTAYYQNKGDTIRRRDFIDNSFGTKLTIYSSVDYYTNSEVEFGMNKALINVFENLFFSLNIVKKMKNNSVIKMSIGLLILLLFATYGFANSLLALPILQLFLSKYFIEEFILLNNYVQELEILEQEIIDVLTIKEMNRVIREGRIMKILIGYECNISYSKIMLDSKIFNRMNDELSLKWNEIKIKYNI</sequence>
<organism evidence="2 3">
    <name type="scientific">Clostridium perfringens</name>
    <dbReference type="NCBI Taxonomy" id="1502"/>
    <lineage>
        <taxon>Bacteria</taxon>
        <taxon>Bacillati</taxon>
        <taxon>Bacillota</taxon>
        <taxon>Clostridia</taxon>
        <taxon>Eubacteriales</taxon>
        <taxon>Clostridiaceae</taxon>
        <taxon>Clostridium</taxon>
    </lineage>
</organism>
<comment type="caution">
    <text evidence="2">The sequence shown here is derived from an EMBL/GenBank/DDBJ whole genome shotgun (WGS) entry which is preliminary data.</text>
</comment>
<reference evidence="2" key="1">
    <citation type="submission" date="2019-11" db="EMBL/GenBank/DDBJ databases">
        <title>Characterization of Clostridium perfringens isolates from swine manure treated agricultural soils.</title>
        <authorList>
            <person name="Wushke S.T."/>
        </authorList>
    </citation>
    <scope>NUCLEOTIDE SEQUENCE</scope>
    <source>
        <strain evidence="2">V2</strain>
    </source>
</reference>